<keyword evidence="2" id="KW-0805">Transcription regulation</keyword>
<dbReference type="PROSITE" id="PS50932">
    <property type="entry name" value="HTH_LACI_2"/>
    <property type="match status" value="1"/>
</dbReference>
<dbReference type="GO" id="GO:0003700">
    <property type="term" value="F:DNA-binding transcription factor activity"/>
    <property type="evidence" value="ECO:0007669"/>
    <property type="project" value="TreeGrafter"/>
</dbReference>
<dbReference type="EMBL" id="AFZD01000002">
    <property type="protein sequence ID" value="EHL14383.1"/>
    <property type="molecule type" value="Genomic_DNA"/>
</dbReference>
<keyword evidence="7" id="KW-1185">Reference proteome</keyword>
<dbReference type="PATRIC" id="fig|796944.3.peg.59"/>
<dbReference type="CDD" id="cd01392">
    <property type="entry name" value="HTH_LacI"/>
    <property type="match status" value="1"/>
</dbReference>
<dbReference type="RefSeq" id="WP_009537321.1">
    <property type="nucleotide sequence ID" value="NZ_JH414506.1"/>
</dbReference>
<sequence length="334" mass="37126">MNGVKRPLTMKDIAKMAGVSTATVSRILNHNGRYSKETESRVKKLIEENNYVIDQTAKGLRKKYLETVGIIVPDITNPHFAKLVLNIQTSLFQRGYSSIIGNTNENLSLEEEHVHSLKAQHVCGFIMISTKRYHQSLRRFPTVYLDRPARGGEKEDITIESDNYKGGYLAGKQLGIASCKRLAIIRTNSNDCNQDSRKEGFLKALSEAGIPEEKVDVLDIGDALIQSAYSRIREEMRNGFLYDGLFCTTDTLATGVYTALREGNIKVPEEVKIVGFDDCDLAFTTGPGLTSVHQDVGKMAELAVDALVRRLTGEPLSSTHFYLPVYLSVRASTD</sequence>
<reference evidence="6 7" key="1">
    <citation type="submission" date="2011-08" db="EMBL/GenBank/DDBJ databases">
        <title>The Genome Sequence of Oribacterium sp. ACB7.</title>
        <authorList>
            <consortium name="The Broad Institute Genome Sequencing Platform"/>
            <person name="Earl A."/>
            <person name="Ward D."/>
            <person name="Feldgarden M."/>
            <person name="Gevers D."/>
            <person name="Sizova M."/>
            <person name="Hazen A."/>
            <person name="Epstein S."/>
            <person name="Young S.K."/>
            <person name="Zeng Q."/>
            <person name="Gargeya S."/>
            <person name="Fitzgerald M."/>
            <person name="Haas B."/>
            <person name="Abouelleil A."/>
            <person name="Alvarado L."/>
            <person name="Arachchi H.M."/>
            <person name="Berlin A."/>
            <person name="Brown A."/>
            <person name="Chapman S.B."/>
            <person name="Chen Z."/>
            <person name="Dunbar C."/>
            <person name="Freedman E."/>
            <person name="Gearin G."/>
            <person name="Gellesch M."/>
            <person name="Goldberg J."/>
            <person name="Griggs A."/>
            <person name="Gujja S."/>
            <person name="Heiman D."/>
            <person name="Howarth C."/>
            <person name="Larson L."/>
            <person name="Lui A."/>
            <person name="MacDonald P.J.P."/>
            <person name="Montmayeur A."/>
            <person name="Murphy C."/>
            <person name="Neiman D."/>
            <person name="Pearson M."/>
            <person name="Priest M."/>
            <person name="Roberts A."/>
            <person name="Saif S."/>
            <person name="Shea T."/>
            <person name="Shenoy N."/>
            <person name="Sisk P."/>
            <person name="Stolte C."/>
            <person name="Sykes S."/>
            <person name="Wortman J."/>
            <person name="Nusbaum C."/>
            <person name="Birren B."/>
        </authorList>
    </citation>
    <scope>NUCLEOTIDE SEQUENCE [LARGE SCALE GENOMIC DNA]</scope>
    <source>
        <strain evidence="6 7">ACB7</strain>
    </source>
</reference>
<dbReference type="Gene3D" id="1.10.260.40">
    <property type="entry name" value="lambda repressor-like DNA-binding domains"/>
    <property type="match status" value="1"/>
</dbReference>
<dbReference type="PANTHER" id="PTHR30146">
    <property type="entry name" value="LACI-RELATED TRANSCRIPTIONAL REPRESSOR"/>
    <property type="match status" value="1"/>
</dbReference>
<dbReference type="InterPro" id="IPR000843">
    <property type="entry name" value="HTH_LacI"/>
</dbReference>
<dbReference type="PRINTS" id="PR00036">
    <property type="entry name" value="HTHLACI"/>
</dbReference>
<evidence type="ECO:0000256" key="2">
    <source>
        <dbReference type="ARBA" id="ARBA00023015"/>
    </source>
</evidence>
<evidence type="ECO:0000256" key="3">
    <source>
        <dbReference type="ARBA" id="ARBA00023125"/>
    </source>
</evidence>
<evidence type="ECO:0000256" key="4">
    <source>
        <dbReference type="ARBA" id="ARBA00023163"/>
    </source>
</evidence>
<dbReference type="Proteomes" id="UP000003527">
    <property type="component" value="Unassembled WGS sequence"/>
</dbReference>
<comment type="caution">
    <text evidence="6">The sequence shown here is derived from an EMBL/GenBank/DDBJ whole genome shotgun (WGS) entry which is preliminary data.</text>
</comment>
<dbReference type="PROSITE" id="PS00356">
    <property type="entry name" value="HTH_LACI_1"/>
    <property type="match status" value="1"/>
</dbReference>
<dbReference type="InterPro" id="IPR046335">
    <property type="entry name" value="LacI/GalR-like_sensor"/>
</dbReference>
<evidence type="ECO:0000313" key="7">
    <source>
        <dbReference type="Proteomes" id="UP000003527"/>
    </source>
</evidence>
<accession>G9WR47</accession>
<protein>
    <recommendedName>
        <fullName evidence="5">HTH lacI-type domain-containing protein</fullName>
    </recommendedName>
</protein>
<dbReference type="Gene3D" id="3.40.50.2300">
    <property type="match status" value="2"/>
</dbReference>
<evidence type="ECO:0000313" key="6">
    <source>
        <dbReference type="EMBL" id="EHL14383.1"/>
    </source>
</evidence>
<keyword evidence="1" id="KW-0678">Repressor</keyword>
<dbReference type="Pfam" id="PF00356">
    <property type="entry name" value="LacI"/>
    <property type="match status" value="1"/>
</dbReference>
<keyword evidence="3" id="KW-0238">DNA-binding</keyword>
<evidence type="ECO:0000256" key="1">
    <source>
        <dbReference type="ARBA" id="ARBA00022491"/>
    </source>
</evidence>
<dbReference type="SUPFAM" id="SSF47413">
    <property type="entry name" value="lambda repressor-like DNA-binding domains"/>
    <property type="match status" value="1"/>
</dbReference>
<dbReference type="SUPFAM" id="SSF53822">
    <property type="entry name" value="Periplasmic binding protein-like I"/>
    <property type="match status" value="1"/>
</dbReference>
<feature type="domain" description="HTH lacI-type" evidence="5">
    <location>
        <begin position="8"/>
        <end position="62"/>
    </location>
</feature>
<evidence type="ECO:0000259" key="5">
    <source>
        <dbReference type="PROSITE" id="PS50932"/>
    </source>
</evidence>
<organism evidence="6 7">
    <name type="scientific">Oribacterium asaccharolyticum ACB7</name>
    <dbReference type="NCBI Taxonomy" id="796944"/>
    <lineage>
        <taxon>Bacteria</taxon>
        <taxon>Bacillati</taxon>
        <taxon>Bacillota</taxon>
        <taxon>Clostridia</taxon>
        <taxon>Lachnospirales</taxon>
        <taxon>Lachnospiraceae</taxon>
        <taxon>Oribacterium</taxon>
    </lineage>
</organism>
<dbReference type="HOGENOM" id="CLU_037628_6_1_9"/>
<dbReference type="Pfam" id="PF13377">
    <property type="entry name" value="Peripla_BP_3"/>
    <property type="match status" value="1"/>
</dbReference>
<dbReference type="PANTHER" id="PTHR30146:SF95">
    <property type="entry name" value="RIBOSE OPERON REPRESSOR"/>
    <property type="match status" value="1"/>
</dbReference>
<dbReference type="InterPro" id="IPR028082">
    <property type="entry name" value="Peripla_BP_I"/>
</dbReference>
<dbReference type="InterPro" id="IPR010982">
    <property type="entry name" value="Lambda_DNA-bd_dom_sf"/>
</dbReference>
<keyword evidence="4" id="KW-0804">Transcription</keyword>
<proteinExistence type="predicted"/>
<dbReference type="CDD" id="cd06291">
    <property type="entry name" value="PBP1_Qymf-like"/>
    <property type="match status" value="1"/>
</dbReference>
<gene>
    <name evidence="6" type="ORF">HMPREF9624_01563</name>
</gene>
<dbReference type="SMART" id="SM00354">
    <property type="entry name" value="HTH_LACI"/>
    <property type="match status" value="1"/>
</dbReference>
<dbReference type="AlphaFoldDB" id="G9WR47"/>
<name>G9WR47_9FIRM</name>
<dbReference type="GO" id="GO:0000976">
    <property type="term" value="F:transcription cis-regulatory region binding"/>
    <property type="evidence" value="ECO:0007669"/>
    <property type="project" value="TreeGrafter"/>
</dbReference>